<dbReference type="EMBL" id="ML170184">
    <property type="protein sequence ID" value="TDL20907.1"/>
    <property type="molecule type" value="Genomic_DNA"/>
</dbReference>
<dbReference type="VEuPathDB" id="FungiDB:BD410DRAFT_319774"/>
<name>A0A4Y7PZS7_9AGAM</name>
<gene>
    <name evidence="1" type="ORF">BD410DRAFT_319774</name>
</gene>
<dbReference type="AlphaFoldDB" id="A0A4Y7PZS7"/>
<evidence type="ECO:0000313" key="2">
    <source>
        <dbReference type="Proteomes" id="UP000294933"/>
    </source>
</evidence>
<sequence>MPAHYVYDRRPFLHDNPNINDRVRDIEDLLYKLLFGERLSMAGVPPSHVSSDNIDTFTAVKHFLDWSCEWAHTSPASVRDISPLLPTRHRSLDADEAEFPLVLSNGSHLYFLLFDERQEFLELSASVRQNPLYRVHTQFHFLLCGDERTPPVSVSGTGRVSASSLSYRYGDVGHAGLG</sequence>
<dbReference type="Proteomes" id="UP000294933">
    <property type="component" value="Unassembled WGS sequence"/>
</dbReference>
<organism evidence="1 2">
    <name type="scientific">Rickenella mellea</name>
    <dbReference type="NCBI Taxonomy" id="50990"/>
    <lineage>
        <taxon>Eukaryota</taxon>
        <taxon>Fungi</taxon>
        <taxon>Dikarya</taxon>
        <taxon>Basidiomycota</taxon>
        <taxon>Agaricomycotina</taxon>
        <taxon>Agaricomycetes</taxon>
        <taxon>Hymenochaetales</taxon>
        <taxon>Rickenellaceae</taxon>
        <taxon>Rickenella</taxon>
    </lineage>
</organism>
<evidence type="ECO:0000313" key="1">
    <source>
        <dbReference type="EMBL" id="TDL20907.1"/>
    </source>
</evidence>
<reference evidence="1 2" key="1">
    <citation type="submission" date="2018-06" db="EMBL/GenBank/DDBJ databases">
        <title>A transcriptomic atlas of mushroom development highlights an independent origin of complex multicellularity.</title>
        <authorList>
            <consortium name="DOE Joint Genome Institute"/>
            <person name="Krizsan K."/>
            <person name="Almasi E."/>
            <person name="Merenyi Z."/>
            <person name="Sahu N."/>
            <person name="Viragh M."/>
            <person name="Koszo T."/>
            <person name="Mondo S."/>
            <person name="Kiss B."/>
            <person name="Balint B."/>
            <person name="Kues U."/>
            <person name="Barry K."/>
            <person name="Hegedus J.C."/>
            <person name="Henrissat B."/>
            <person name="Johnson J."/>
            <person name="Lipzen A."/>
            <person name="Ohm R."/>
            <person name="Nagy I."/>
            <person name="Pangilinan J."/>
            <person name="Yan J."/>
            <person name="Xiong Y."/>
            <person name="Grigoriev I.V."/>
            <person name="Hibbett D.S."/>
            <person name="Nagy L.G."/>
        </authorList>
    </citation>
    <scope>NUCLEOTIDE SEQUENCE [LARGE SCALE GENOMIC DNA]</scope>
    <source>
        <strain evidence="1 2">SZMC22713</strain>
    </source>
</reference>
<proteinExistence type="predicted"/>
<keyword evidence="2" id="KW-1185">Reference proteome</keyword>
<protein>
    <submittedName>
        <fullName evidence="1">Uncharacterized protein</fullName>
    </submittedName>
</protein>
<accession>A0A4Y7PZS7</accession>